<reference evidence="2" key="1">
    <citation type="submission" date="2023-08" db="EMBL/GenBank/DDBJ databases">
        <title>A de novo genome assembly of Solanum verrucosum Schlechtendal, a Mexican diploid species geographically isolated from the other diploid A-genome species in potato relatives.</title>
        <authorList>
            <person name="Hosaka K."/>
        </authorList>
    </citation>
    <scope>NUCLEOTIDE SEQUENCE</scope>
    <source>
        <tissue evidence="2">Young leaves</tissue>
    </source>
</reference>
<dbReference type="GO" id="GO:0003682">
    <property type="term" value="F:chromatin binding"/>
    <property type="evidence" value="ECO:0007669"/>
    <property type="project" value="TreeGrafter"/>
</dbReference>
<dbReference type="GO" id="GO:0007062">
    <property type="term" value="P:sister chromatid cohesion"/>
    <property type="evidence" value="ECO:0007669"/>
    <property type="project" value="TreeGrafter"/>
</dbReference>
<dbReference type="GO" id="GO:0008278">
    <property type="term" value="C:cohesin complex"/>
    <property type="evidence" value="ECO:0007669"/>
    <property type="project" value="TreeGrafter"/>
</dbReference>
<feature type="domain" description="CG-1" evidence="1">
    <location>
        <begin position="73"/>
        <end position="239"/>
    </location>
</feature>
<dbReference type="EMBL" id="CP133615">
    <property type="protein sequence ID" value="WMV24659.1"/>
    <property type="molecule type" value="Genomic_DNA"/>
</dbReference>
<proteinExistence type="predicted"/>
<gene>
    <name evidence="2" type="ORF">MTR67_018044</name>
</gene>
<protein>
    <recommendedName>
        <fullName evidence="1">CG-1 domain-containing protein</fullName>
    </recommendedName>
</protein>
<name>A0AAF0QJ12_SOLVR</name>
<dbReference type="GO" id="GO:0005634">
    <property type="term" value="C:nucleus"/>
    <property type="evidence" value="ECO:0007669"/>
    <property type="project" value="TreeGrafter"/>
</dbReference>
<evidence type="ECO:0000313" key="2">
    <source>
        <dbReference type="EMBL" id="WMV24659.1"/>
    </source>
</evidence>
<keyword evidence="3" id="KW-1185">Reference proteome</keyword>
<evidence type="ECO:0000259" key="1">
    <source>
        <dbReference type="PROSITE" id="PS51437"/>
    </source>
</evidence>
<organism evidence="2 3">
    <name type="scientific">Solanum verrucosum</name>
    <dbReference type="NCBI Taxonomy" id="315347"/>
    <lineage>
        <taxon>Eukaryota</taxon>
        <taxon>Viridiplantae</taxon>
        <taxon>Streptophyta</taxon>
        <taxon>Embryophyta</taxon>
        <taxon>Tracheophyta</taxon>
        <taxon>Spermatophyta</taxon>
        <taxon>Magnoliopsida</taxon>
        <taxon>eudicotyledons</taxon>
        <taxon>Gunneridae</taxon>
        <taxon>Pentapetalae</taxon>
        <taxon>asterids</taxon>
        <taxon>lamiids</taxon>
        <taxon>Solanales</taxon>
        <taxon>Solanaceae</taxon>
        <taxon>Solanoideae</taxon>
        <taxon>Solaneae</taxon>
        <taxon>Solanum</taxon>
    </lineage>
</organism>
<dbReference type="GO" id="GO:0003677">
    <property type="term" value="F:DNA binding"/>
    <property type="evidence" value="ECO:0007669"/>
    <property type="project" value="InterPro"/>
</dbReference>
<sequence length="340" mass="39658">MVMMNIHCFFNLKRLYELQLSRQIFIESLHKDPAETFKNFRCIDDKVIGFLLLNMHLHICYCLHSIINSESVLEQSISSFISKRSALFELLEFFLTTKSPEGLRASQLACMWWLFRKATFASTEIEALGYSPDESILQKFWKLCERQLNIPGGSMFLFDWKVLQDFRKDGHHWRKKKDGETVNETREKMKVKGLCEKAKDILVQESKVQICLSEGTGYYFPPCHIVNISGFRVLLPFGPFIPSCIHLLFLPCLMRKLQFNEAKVHQIQSLSSTNLKSGGYARVTISYQPQRLQSKASRLGKLMMDALISMHMELRKSYGPEESSFPQWIRWENLNYFLGH</sequence>
<dbReference type="AlphaFoldDB" id="A0AAF0QJ12"/>
<dbReference type="GO" id="GO:0000785">
    <property type="term" value="C:chromatin"/>
    <property type="evidence" value="ECO:0007669"/>
    <property type="project" value="TreeGrafter"/>
</dbReference>
<dbReference type="SMART" id="SM01076">
    <property type="entry name" value="CG-1"/>
    <property type="match status" value="1"/>
</dbReference>
<dbReference type="PROSITE" id="PS51437">
    <property type="entry name" value="CG_1"/>
    <property type="match status" value="1"/>
</dbReference>
<dbReference type="Pfam" id="PF03859">
    <property type="entry name" value="CG-1"/>
    <property type="match status" value="1"/>
</dbReference>
<dbReference type="PANTHER" id="PTHR11199">
    <property type="entry name" value="STROMAL ANTIGEN"/>
    <property type="match status" value="1"/>
</dbReference>
<dbReference type="Proteomes" id="UP001234989">
    <property type="component" value="Chromosome 4"/>
</dbReference>
<dbReference type="InterPro" id="IPR005559">
    <property type="entry name" value="CG-1_dom"/>
</dbReference>
<dbReference type="InterPro" id="IPR039662">
    <property type="entry name" value="Cohesin_Scc3/SA"/>
</dbReference>
<dbReference type="PANTHER" id="PTHR11199:SF0">
    <property type="entry name" value="LD34181P-RELATED"/>
    <property type="match status" value="1"/>
</dbReference>
<accession>A0AAF0QJ12</accession>
<evidence type="ECO:0000313" key="3">
    <source>
        <dbReference type="Proteomes" id="UP001234989"/>
    </source>
</evidence>